<keyword evidence="2" id="KW-1185">Reference proteome</keyword>
<evidence type="ECO:0000313" key="2">
    <source>
        <dbReference type="Proteomes" id="UP000324194"/>
    </source>
</evidence>
<dbReference type="Proteomes" id="UP000324194">
    <property type="component" value="Chromosome 1"/>
</dbReference>
<organism evidence="1 2">
    <name type="scientific">Aquicella siphonis</name>
    <dbReference type="NCBI Taxonomy" id="254247"/>
    <lineage>
        <taxon>Bacteria</taxon>
        <taxon>Pseudomonadati</taxon>
        <taxon>Pseudomonadota</taxon>
        <taxon>Gammaproteobacteria</taxon>
        <taxon>Legionellales</taxon>
        <taxon>Coxiellaceae</taxon>
        <taxon>Aquicella</taxon>
    </lineage>
</organism>
<protein>
    <submittedName>
        <fullName evidence="1">Uncharacterized protein</fullName>
    </submittedName>
</protein>
<dbReference type="KEGG" id="asip:AQUSIP_12590"/>
<reference evidence="1 2" key="1">
    <citation type="submission" date="2019-08" db="EMBL/GenBank/DDBJ databases">
        <authorList>
            <person name="Guy L."/>
        </authorList>
    </citation>
    <scope>NUCLEOTIDE SEQUENCE [LARGE SCALE GENOMIC DNA]</scope>
    <source>
        <strain evidence="1 2">SGT-108</strain>
    </source>
</reference>
<dbReference type="EMBL" id="LR699119">
    <property type="protein sequence ID" value="VVC75958.1"/>
    <property type="molecule type" value="Genomic_DNA"/>
</dbReference>
<gene>
    <name evidence="1" type="ORF">AQUSIP_12590</name>
</gene>
<dbReference type="AlphaFoldDB" id="A0A5E4PHG0"/>
<evidence type="ECO:0000313" key="1">
    <source>
        <dbReference type="EMBL" id="VVC75958.1"/>
    </source>
</evidence>
<name>A0A5E4PHG0_9COXI</name>
<sequence>MSGCFDSENKNPFVEWEIVSDTHYHGTTRRMKVAGGYLYNHSIAYECNGHYEISTSMCFLPQVQINSNAGLTIYA</sequence>
<proteinExistence type="predicted"/>
<accession>A0A5E4PHG0</accession>